<dbReference type="NCBIfam" id="TIGR00017">
    <property type="entry name" value="cmk"/>
    <property type="match status" value="1"/>
</dbReference>
<dbReference type="HAMAP" id="MF_00238">
    <property type="entry name" value="Cytidyl_kinase_type1"/>
    <property type="match status" value="1"/>
</dbReference>
<dbReference type="OrthoDB" id="9807434at2"/>
<dbReference type="Pfam" id="PF02224">
    <property type="entry name" value="Cytidylate_kin"/>
    <property type="match status" value="1"/>
</dbReference>
<reference evidence="10 11" key="1">
    <citation type="submission" date="2018-10" db="EMBL/GenBank/DDBJ databases">
        <title>Genomic Encyclopedia of Archaeal and Bacterial Type Strains, Phase II (KMG-II): from individual species to whole genera.</title>
        <authorList>
            <person name="Goeker M."/>
        </authorList>
    </citation>
    <scope>NUCLEOTIDE SEQUENCE [LARGE SCALE GENOMIC DNA]</scope>
    <source>
        <strain evidence="10 11">VM1</strain>
    </source>
</reference>
<dbReference type="GO" id="GO:0036431">
    <property type="term" value="F:dCMP kinase activity"/>
    <property type="evidence" value="ECO:0007669"/>
    <property type="project" value="InterPro"/>
</dbReference>
<organism evidence="10 11">
    <name type="scientific">Hydrogenothermus marinus</name>
    <dbReference type="NCBI Taxonomy" id="133270"/>
    <lineage>
        <taxon>Bacteria</taxon>
        <taxon>Pseudomonadati</taxon>
        <taxon>Aquificota</taxon>
        <taxon>Aquificia</taxon>
        <taxon>Aquificales</taxon>
        <taxon>Hydrogenothermaceae</taxon>
        <taxon>Hydrogenothermus</taxon>
    </lineage>
</organism>
<dbReference type="InterPro" id="IPR011994">
    <property type="entry name" value="Cytidylate_kinase_dom"/>
</dbReference>
<dbReference type="InterPro" id="IPR027417">
    <property type="entry name" value="P-loop_NTPase"/>
</dbReference>
<evidence type="ECO:0000256" key="8">
    <source>
        <dbReference type="HAMAP-Rule" id="MF_00238"/>
    </source>
</evidence>
<dbReference type="AlphaFoldDB" id="A0A3M0BKA1"/>
<dbReference type="GO" id="GO:0015949">
    <property type="term" value="P:nucleobase-containing small molecule interconversion"/>
    <property type="evidence" value="ECO:0007669"/>
    <property type="project" value="TreeGrafter"/>
</dbReference>
<dbReference type="GO" id="GO:0006220">
    <property type="term" value="P:pyrimidine nucleotide metabolic process"/>
    <property type="evidence" value="ECO:0007669"/>
    <property type="project" value="UniProtKB-UniRule"/>
</dbReference>
<evidence type="ECO:0000313" key="10">
    <source>
        <dbReference type="EMBL" id="RMA97651.1"/>
    </source>
</evidence>
<evidence type="ECO:0000259" key="9">
    <source>
        <dbReference type="Pfam" id="PF02224"/>
    </source>
</evidence>
<gene>
    <name evidence="8" type="primary">cmk</name>
    <name evidence="10" type="ORF">CLV39_0271</name>
</gene>
<comment type="catalytic activity">
    <reaction evidence="6 8">
        <text>dCMP + ATP = dCDP + ADP</text>
        <dbReference type="Rhea" id="RHEA:25094"/>
        <dbReference type="ChEBI" id="CHEBI:30616"/>
        <dbReference type="ChEBI" id="CHEBI:57566"/>
        <dbReference type="ChEBI" id="CHEBI:58593"/>
        <dbReference type="ChEBI" id="CHEBI:456216"/>
        <dbReference type="EC" id="2.7.4.25"/>
    </reaction>
</comment>
<evidence type="ECO:0000256" key="6">
    <source>
        <dbReference type="ARBA" id="ARBA00047615"/>
    </source>
</evidence>
<evidence type="ECO:0000256" key="1">
    <source>
        <dbReference type="ARBA" id="ARBA00009427"/>
    </source>
</evidence>
<evidence type="ECO:0000313" key="11">
    <source>
        <dbReference type="Proteomes" id="UP000280842"/>
    </source>
</evidence>
<keyword evidence="2 8" id="KW-0808">Transferase</keyword>
<evidence type="ECO:0000256" key="5">
    <source>
        <dbReference type="ARBA" id="ARBA00022840"/>
    </source>
</evidence>
<evidence type="ECO:0000256" key="2">
    <source>
        <dbReference type="ARBA" id="ARBA00022679"/>
    </source>
</evidence>
<comment type="similarity">
    <text evidence="1 8">Belongs to the cytidylate kinase family. Type 1 subfamily.</text>
</comment>
<evidence type="ECO:0000256" key="7">
    <source>
        <dbReference type="ARBA" id="ARBA00048478"/>
    </source>
</evidence>
<dbReference type="InterPro" id="IPR003136">
    <property type="entry name" value="Cytidylate_kin"/>
</dbReference>
<dbReference type="EC" id="2.7.4.25" evidence="8"/>
<dbReference type="RefSeq" id="WP_121922427.1">
    <property type="nucleotide sequence ID" value="NZ_REFO01000010.1"/>
</dbReference>
<sequence>MIIAIDGPAGAGKSTVAKILAEKIGCTYINTGAMYRAVAYKLLQIGGKFTEEDLKNILENISISLDKDKVLLDGEDISDKIKDEKVSKMASKIATIKIVREKLVEKQRQMAKEKECVVMEGRDIGTVVFPNADIKIFLTATAEERAKRRYEELKAKGFNIPYEHLLEKIKERDKIDSTRKIAPLKPTKEHIVIDTTDKSIEEVIEEITDIIKKVNLEKIN</sequence>
<evidence type="ECO:0000256" key="3">
    <source>
        <dbReference type="ARBA" id="ARBA00022741"/>
    </source>
</evidence>
<dbReference type="Proteomes" id="UP000280842">
    <property type="component" value="Unassembled WGS sequence"/>
</dbReference>
<feature type="binding site" evidence="8">
    <location>
        <begin position="7"/>
        <end position="15"/>
    </location>
    <ligand>
        <name>ATP</name>
        <dbReference type="ChEBI" id="CHEBI:30616"/>
    </ligand>
</feature>
<keyword evidence="8" id="KW-0963">Cytoplasm</keyword>
<protein>
    <recommendedName>
        <fullName evidence="8">Cytidylate kinase</fullName>
        <shortName evidence="8">CK</shortName>
        <ecNumber evidence="8">2.7.4.25</ecNumber>
    </recommendedName>
    <alternativeName>
        <fullName evidence="8">Cytidine monophosphate kinase</fullName>
        <shortName evidence="8">CMP kinase</shortName>
    </alternativeName>
</protein>
<feature type="domain" description="Cytidylate kinase" evidence="9">
    <location>
        <begin position="3"/>
        <end position="212"/>
    </location>
</feature>
<dbReference type="CDD" id="cd02020">
    <property type="entry name" value="CMPK"/>
    <property type="match status" value="1"/>
</dbReference>
<keyword evidence="4 8" id="KW-0418">Kinase</keyword>
<name>A0A3M0BKA1_9AQUI</name>
<keyword evidence="11" id="KW-1185">Reference proteome</keyword>
<accession>A0A3M0BKA1</accession>
<comment type="catalytic activity">
    <reaction evidence="7 8">
        <text>CMP + ATP = CDP + ADP</text>
        <dbReference type="Rhea" id="RHEA:11600"/>
        <dbReference type="ChEBI" id="CHEBI:30616"/>
        <dbReference type="ChEBI" id="CHEBI:58069"/>
        <dbReference type="ChEBI" id="CHEBI:60377"/>
        <dbReference type="ChEBI" id="CHEBI:456216"/>
        <dbReference type="EC" id="2.7.4.25"/>
    </reaction>
</comment>
<dbReference type="GO" id="GO:0036430">
    <property type="term" value="F:CMP kinase activity"/>
    <property type="evidence" value="ECO:0007669"/>
    <property type="project" value="RHEA"/>
</dbReference>
<dbReference type="EMBL" id="REFO01000010">
    <property type="protein sequence ID" value="RMA97651.1"/>
    <property type="molecule type" value="Genomic_DNA"/>
</dbReference>
<dbReference type="GO" id="GO:0005829">
    <property type="term" value="C:cytosol"/>
    <property type="evidence" value="ECO:0007669"/>
    <property type="project" value="TreeGrafter"/>
</dbReference>
<dbReference type="GO" id="GO:0005524">
    <property type="term" value="F:ATP binding"/>
    <property type="evidence" value="ECO:0007669"/>
    <property type="project" value="UniProtKB-UniRule"/>
</dbReference>
<dbReference type="PANTHER" id="PTHR21299:SF2">
    <property type="entry name" value="CYTIDYLATE KINASE"/>
    <property type="match status" value="1"/>
</dbReference>
<dbReference type="PANTHER" id="PTHR21299">
    <property type="entry name" value="CYTIDYLATE KINASE/PANTOATE-BETA-ALANINE LIGASE"/>
    <property type="match status" value="1"/>
</dbReference>
<keyword evidence="3 8" id="KW-0547">Nucleotide-binding</keyword>
<dbReference type="Gene3D" id="3.40.50.300">
    <property type="entry name" value="P-loop containing nucleotide triphosphate hydrolases"/>
    <property type="match status" value="1"/>
</dbReference>
<evidence type="ECO:0000256" key="4">
    <source>
        <dbReference type="ARBA" id="ARBA00022777"/>
    </source>
</evidence>
<dbReference type="SUPFAM" id="SSF52540">
    <property type="entry name" value="P-loop containing nucleoside triphosphate hydrolases"/>
    <property type="match status" value="1"/>
</dbReference>
<comment type="caution">
    <text evidence="10">The sequence shown here is derived from an EMBL/GenBank/DDBJ whole genome shotgun (WGS) entry which is preliminary data.</text>
</comment>
<comment type="subcellular location">
    <subcellularLocation>
        <location evidence="8">Cytoplasm</location>
    </subcellularLocation>
</comment>
<proteinExistence type="inferred from homology"/>
<keyword evidence="5 8" id="KW-0067">ATP-binding</keyword>